<evidence type="ECO:0000256" key="1">
    <source>
        <dbReference type="ARBA" id="ARBA00005446"/>
    </source>
</evidence>
<sequence length="362" mass="41136">MSPPRRSRRLNAQKGSPKPAQPRSSNVRDTNDTPSSPRRRKPAGGTPPRLDGLRDTKLTVEDVKRTVRDRLGLDFEIADWQAHVIHRVLSGHDSVSVAGTSYGKSIIFEGLSAMDLKKTVIVVCPLKILEKDQVQNSKDPSVWRRVRNGEFSIVYVSPEMLLSERFRSLLLDASFRSKIQAICVDEMHLVKEWGSDFREKYKELHRLRIYTGMEIPFLGCTATATTDTFNTVWKDLNFGCRPFWGVDVGIERPNLQFVVRKLENADNPILDVLNILPQVIDDKTSPNEIRKALFFRKTRDECCQSVQTLRRCLPSELRDTVQGFYSSLSEKAKDIRWDSFRKGNSRVIVSTVAASVGCNDPN</sequence>
<evidence type="ECO:0000256" key="2">
    <source>
        <dbReference type="SAM" id="MobiDB-lite"/>
    </source>
</evidence>
<dbReference type="SUPFAM" id="SSF52540">
    <property type="entry name" value="P-loop containing nucleoside triphosphate hydrolases"/>
    <property type="match status" value="1"/>
</dbReference>
<protein>
    <submittedName>
        <fullName evidence="4">p-loop containing nucleoside triphosphate hydrolase protein</fullName>
    </submittedName>
</protein>
<dbReference type="AlphaFoldDB" id="A0A0H2RF95"/>
<dbReference type="GO" id="GO:0005634">
    <property type="term" value="C:nucleus"/>
    <property type="evidence" value="ECO:0007669"/>
    <property type="project" value="TreeGrafter"/>
</dbReference>
<dbReference type="InterPro" id="IPR014001">
    <property type="entry name" value="Helicase_ATP-bd"/>
</dbReference>
<dbReference type="GO" id="GO:0005694">
    <property type="term" value="C:chromosome"/>
    <property type="evidence" value="ECO:0007669"/>
    <property type="project" value="TreeGrafter"/>
</dbReference>
<gene>
    <name evidence="4" type="ORF">SCHPADRAFT_977383</name>
</gene>
<comment type="similarity">
    <text evidence="1">Belongs to the helicase family. RecQ subfamily.</text>
</comment>
<dbReference type="GO" id="GO:0016787">
    <property type="term" value="F:hydrolase activity"/>
    <property type="evidence" value="ECO:0007669"/>
    <property type="project" value="UniProtKB-KW"/>
</dbReference>
<dbReference type="InParanoid" id="A0A0H2RF95"/>
<dbReference type="PANTHER" id="PTHR13710">
    <property type="entry name" value="DNA HELICASE RECQ FAMILY MEMBER"/>
    <property type="match status" value="1"/>
</dbReference>
<reference evidence="4 5" key="1">
    <citation type="submission" date="2015-04" db="EMBL/GenBank/DDBJ databases">
        <title>Complete genome sequence of Schizopora paradoxa KUC8140, a cosmopolitan wood degrader in East Asia.</title>
        <authorList>
            <consortium name="DOE Joint Genome Institute"/>
            <person name="Min B."/>
            <person name="Park H."/>
            <person name="Jang Y."/>
            <person name="Kim J.-J."/>
            <person name="Kim K.H."/>
            <person name="Pangilinan J."/>
            <person name="Lipzen A."/>
            <person name="Riley R."/>
            <person name="Grigoriev I.V."/>
            <person name="Spatafora J.W."/>
            <person name="Choi I.-G."/>
        </authorList>
    </citation>
    <scope>NUCLEOTIDE SEQUENCE [LARGE SCALE GENOMIC DNA]</scope>
    <source>
        <strain evidence="4 5">KUC8140</strain>
    </source>
</reference>
<dbReference type="OrthoDB" id="5409596at2759"/>
<dbReference type="PANTHER" id="PTHR13710:SF120">
    <property type="entry name" value="BIFUNCTIONAL 3'-5' EXONUCLEASE_ATP-DEPENDENT HELICASE WRN"/>
    <property type="match status" value="1"/>
</dbReference>
<dbReference type="Proteomes" id="UP000053477">
    <property type="component" value="Unassembled WGS sequence"/>
</dbReference>
<proteinExistence type="inferred from homology"/>
<dbReference type="SMART" id="SM00487">
    <property type="entry name" value="DEXDc"/>
    <property type="match status" value="1"/>
</dbReference>
<evidence type="ECO:0000313" key="5">
    <source>
        <dbReference type="Proteomes" id="UP000053477"/>
    </source>
</evidence>
<name>A0A0H2RF95_9AGAM</name>
<accession>A0A0H2RF95</accession>
<feature type="region of interest" description="Disordered" evidence="2">
    <location>
        <begin position="1"/>
        <end position="53"/>
    </location>
</feature>
<dbReference type="GO" id="GO:0005737">
    <property type="term" value="C:cytoplasm"/>
    <property type="evidence" value="ECO:0007669"/>
    <property type="project" value="TreeGrafter"/>
</dbReference>
<dbReference type="GO" id="GO:0003676">
    <property type="term" value="F:nucleic acid binding"/>
    <property type="evidence" value="ECO:0007669"/>
    <property type="project" value="InterPro"/>
</dbReference>
<evidence type="ECO:0000313" key="4">
    <source>
        <dbReference type="EMBL" id="KLO10525.1"/>
    </source>
</evidence>
<feature type="domain" description="Helicase ATP-binding" evidence="3">
    <location>
        <begin position="85"/>
        <end position="242"/>
    </location>
</feature>
<dbReference type="EMBL" id="KQ086024">
    <property type="protein sequence ID" value="KLO10525.1"/>
    <property type="molecule type" value="Genomic_DNA"/>
</dbReference>
<keyword evidence="4" id="KW-0378">Hydrolase</keyword>
<dbReference type="Gene3D" id="3.40.50.300">
    <property type="entry name" value="P-loop containing nucleotide triphosphate hydrolases"/>
    <property type="match status" value="3"/>
</dbReference>
<dbReference type="GO" id="GO:0009378">
    <property type="term" value="F:four-way junction helicase activity"/>
    <property type="evidence" value="ECO:0007669"/>
    <property type="project" value="TreeGrafter"/>
</dbReference>
<dbReference type="GO" id="GO:0000724">
    <property type="term" value="P:double-strand break repair via homologous recombination"/>
    <property type="evidence" value="ECO:0007669"/>
    <property type="project" value="TreeGrafter"/>
</dbReference>
<evidence type="ECO:0000259" key="3">
    <source>
        <dbReference type="PROSITE" id="PS51192"/>
    </source>
</evidence>
<feature type="compositionally biased region" description="Basic residues" evidence="2">
    <location>
        <begin position="1"/>
        <end position="11"/>
    </location>
</feature>
<organism evidence="4 5">
    <name type="scientific">Schizopora paradoxa</name>
    <dbReference type="NCBI Taxonomy" id="27342"/>
    <lineage>
        <taxon>Eukaryota</taxon>
        <taxon>Fungi</taxon>
        <taxon>Dikarya</taxon>
        <taxon>Basidiomycota</taxon>
        <taxon>Agaricomycotina</taxon>
        <taxon>Agaricomycetes</taxon>
        <taxon>Hymenochaetales</taxon>
        <taxon>Schizoporaceae</taxon>
        <taxon>Schizopora</taxon>
    </lineage>
</organism>
<feature type="compositionally biased region" description="Polar residues" evidence="2">
    <location>
        <begin position="22"/>
        <end position="36"/>
    </location>
</feature>
<dbReference type="GO" id="GO:0005524">
    <property type="term" value="F:ATP binding"/>
    <property type="evidence" value="ECO:0007669"/>
    <property type="project" value="InterPro"/>
</dbReference>
<dbReference type="PROSITE" id="PS51192">
    <property type="entry name" value="HELICASE_ATP_BIND_1"/>
    <property type="match status" value="1"/>
</dbReference>
<dbReference type="Pfam" id="PF00270">
    <property type="entry name" value="DEAD"/>
    <property type="match status" value="1"/>
</dbReference>
<dbReference type="GO" id="GO:0043138">
    <property type="term" value="F:3'-5' DNA helicase activity"/>
    <property type="evidence" value="ECO:0007669"/>
    <property type="project" value="TreeGrafter"/>
</dbReference>
<feature type="non-terminal residue" evidence="4">
    <location>
        <position position="362"/>
    </location>
</feature>
<dbReference type="InterPro" id="IPR027417">
    <property type="entry name" value="P-loop_NTPase"/>
</dbReference>
<keyword evidence="5" id="KW-1185">Reference proteome</keyword>
<dbReference type="STRING" id="27342.A0A0H2RF95"/>
<dbReference type="InterPro" id="IPR011545">
    <property type="entry name" value="DEAD/DEAH_box_helicase_dom"/>
</dbReference>